<evidence type="ECO:0000313" key="6">
    <source>
        <dbReference type="Proteomes" id="UP000636800"/>
    </source>
</evidence>
<keyword evidence="2 3" id="KW-0129">CBS domain</keyword>
<dbReference type="SMART" id="SM00116">
    <property type="entry name" value="CBS"/>
    <property type="match status" value="4"/>
</dbReference>
<evidence type="ECO:0000256" key="3">
    <source>
        <dbReference type="PROSITE-ProRule" id="PRU00703"/>
    </source>
</evidence>
<dbReference type="Gene3D" id="3.10.580.10">
    <property type="entry name" value="CBS-domain"/>
    <property type="match status" value="2"/>
</dbReference>
<comment type="caution">
    <text evidence="5">The sequence shown here is derived from an EMBL/GenBank/DDBJ whole genome shotgun (WGS) entry which is preliminary data.</text>
</comment>
<dbReference type="PANTHER" id="PTHR13780:SF47">
    <property type="entry name" value="SNF1-RELATED PROTEIN KINASE REGULATORY SUBUNIT GAMMA-1-LIKE"/>
    <property type="match status" value="1"/>
</dbReference>
<evidence type="ECO:0000259" key="4">
    <source>
        <dbReference type="PROSITE" id="PS51371"/>
    </source>
</evidence>
<dbReference type="OrthoDB" id="5792673at2759"/>
<dbReference type="AlphaFoldDB" id="A0A835RAK2"/>
<feature type="domain" description="CBS" evidence="4">
    <location>
        <begin position="370"/>
        <end position="426"/>
    </location>
</feature>
<accession>A0A835RAK2</accession>
<dbReference type="EMBL" id="JADCNL010000003">
    <property type="protein sequence ID" value="KAG0488826.1"/>
    <property type="molecule type" value="Genomic_DNA"/>
</dbReference>
<dbReference type="InterPro" id="IPR000644">
    <property type="entry name" value="CBS_dom"/>
</dbReference>
<proteinExistence type="predicted"/>
<name>A0A835RAK2_VANPL</name>
<dbReference type="Pfam" id="PF00571">
    <property type="entry name" value="CBS"/>
    <property type="match status" value="2"/>
</dbReference>
<evidence type="ECO:0000256" key="2">
    <source>
        <dbReference type="ARBA" id="ARBA00023122"/>
    </source>
</evidence>
<protein>
    <recommendedName>
        <fullName evidence="4">CBS domain-containing protein</fullName>
    </recommendedName>
</protein>
<evidence type="ECO:0000256" key="1">
    <source>
        <dbReference type="ARBA" id="ARBA00022737"/>
    </source>
</evidence>
<feature type="domain" description="CBS" evidence="4">
    <location>
        <begin position="286"/>
        <end position="347"/>
    </location>
</feature>
<reference evidence="5 6" key="1">
    <citation type="journal article" date="2020" name="Nat. Food">
        <title>A phased Vanilla planifolia genome enables genetic improvement of flavour and production.</title>
        <authorList>
            <person name="Hasing T."/>
            <person name="Tang H."/>
            <person name="Brym M."/>
            <person name="Khazi F."/>
            <person name="Huang T."/>
            <person name="Chambers A.H."/>
        </authorList>
    </citation>
    <scope>NUCLEOTIDE SEQUENCE [LARGE SCALE GENOMIC DNA]</scope>
    <source>
        <tissue evidence="5">Leaf</tissue>
    </source>
</reference>
<evidence type="ECO:0000313" key="5">
    <source>
        <dbReference type="EMBL" id="KAG0488826.1"/>
    </source>
</evidence>
<keyword evidence="1" id="KW-0677">Repeat</keyword>
<keyword evidence="6" id="KW-1185">Reference proteome</keyword>
<gene>
    <name evidence="5" type="ORF">HPP92_007637</name>
</gene>
<sequence length="442" mass="47896">MAQEEQGTSKIPACDDYFEVIQSRKRLPFSLQESLTNAFAQIPVSSFPQVPGGKVIEIPADSSVIAAVRILSEHNIMAAPVSNAVVGSITDWKDRYLGIIDYFAVILWMLENAELAAFSLYAGSATAAALGTGAFGGLGALALGATGPAVVSGVTLASAVAALAGGIAAERSMGGDAIKAADHLGDQFYELLLQEEPFKSTTVKSIVETYRWSPFLPVAADSSMLTVLLLLSKYRLRNVPVIDVEKLYIKNFITQSAVVQGLKQCKGRDWFDCIAACPLSDLGLPFTSHDEVISVHSDDLVLEAFKRMKDNRIGGLPVVEHPSKKIVGCVSIKDIRFLFLRHELFSSFRKLTVMDFIKAVDSANHESGRPSAMQPLTCSRDVCLGSVIDRLASSSTHRLYVVEGDDVVGVVTLRDVISCFIFEPPGYFEDYFKSGIKEMLNP</sequence>
<dbReference type="Proteomes" id="UP000636800">
    <property type="component" value="Chromosome 3"/>
</dbReference>
<dbReference type="InterPro" id="IPR050511">
    <property type="entry name" value="AMPK_gamma/SDS23_families"/>
</dbReference>
<organism evidence="5 6">
    <name type="scientific">Vanilla planifolia</name>
    <name type="common">Vanilla</name>
    <dbReference type="NCBI Taxonomy" id="51239"/>
    <lineage>
        <taxon>Eukaryota</taxon>
        <taxon>Viridiplantae</taxon>
        <taxon>Streptophyta</taxon>
        <taxon>Embryophyta</taxon>
        <taxon>Tracheophyta</taxon>
        <taxon>Spermatophyta</taxon>
        <taxon>Magnoliopsida</taxon>
        <taxon>Liliopsida</taxon>
        <taxon>Asparagales</taxon>
        <taxon>Orchidaceae</taxon>
        <taxon>Vanilloideae</taxon>
        <taxon>Vanilleae</taxon>
        <taxon>Vanilla</taxon>
    </lineage>
</organism>
<dbReference type="PANTHER" id="PTHR13780">
    <property type="entry name" value="AMP-ACTIVATED PROTEIN KINASE, GAMMA REGULATORY SUBUNIT"/>
    <property type="match status" value="1"/>
</dbReference>
<dbReference type="InterPro" id="IPR046342">
    <property type="entry name" value="CBS_dom_sf"/>
</dbReference>
<dbReference type="CDD" id="cd02205">
    <property type="entry name" value="CBS_pair_SF"/>
    <property type="match status" value="1"/>
</dbReference>
<dbReference type="PROSITE" id="PS51371">
    <property type="entry name" value="CBS"/>
    <property type="match status" value="2"/>
</dbReference>
<dbReference type="SUPFAM" id="SSF54631">
    <property type="entry name" value="CBS-domain pair"/>
    <property type="match status" value="2"/>
</dbReference>